<evidence type="ECO:0000256" key="1">
    <source>
        <dbReference type="SAM" id="Phobius"/>
    </source>
</evidence>
<feature type="transmembrane region" description="Helical" evidence="1">
    <location>
        <begin position="6"/>
        <end position="23"/>
    </location>
</feature>
<dbReference type="InterPro" id="IPR002035">
    <property type="entry name" value="VWF_A"/>
</dbReference>
<dbReference type="RefSeq" id="WP_103921656.1">
    <property type="nucleotide sequence ID" value="NZ_FMSV02000543.1"/>
</dbReference>
<organism evidence="3 4">
    <name type="scientific">Candidatus Venteria ishoeyi</name>
    <dbReference type="NCBI Taxonomy" id="1899563"/>
    <lineage>
        <taxon>Bacteria</taxon>
        <taxon>Pseudomonadati</taxon>
        <taxon>Pseudomonadota</taxon>
        <taxon>Gammaproteobacteria</taxon>
        <taxon>Thiotrichales</taxon>
        <taxon>Thiotrichaceae</taxon>
        <taxon>Venteria</taxon>
    </lineage>
</organism>
<name>A0A1H6FGE9_9GAMM</name>
<dbReference type="InterPro" id="IPR036465">
    <property type="entry name" value="vWFA_dom_sf"/>
</dbReference>
<protein>
    <submittedName>
        <fullName evidence="3">von Willebrand factor type A domain protein</fullName>
    </submittedName>
</protein>
<dbReference type="SMART" id="SM00327">
    <property type="entry name" value="VWA"/>
    <property type="match status" value="1"/>
</dbReference>
<dbReference type="EMBL" id="FMSV02000543">
    <property type="protein sequence ID" value="SEH08074.1"/>
    <property type="molecule type" value="Genomic_DNA"/>
</dbReference>
<dbReference type="OrthoDB" id="6206554at2"/>
<feature type="domain" description="VWFA" evidence="2">
    <location>
        <begin position="101"/>
        <end position="296"/>
    </location>
</feature>
<dbReference type="PANTHER" id="PTHR22550:SF18">
    <property type="entry name" value="VWFA DOMAIN-CONTAINING PROTEIN"/>
    <property type="match status" value="1"/>
</dbReference>
<dbReference type="AlphaFoldDB" id="A0A1H6FGE9"/>
<keyword evidence="1" id="KW-1133">Transmembrane helix</keyword>
<dbReference type="Proteomes" id="UP000236724">
    <property type="component" value="Unassembled WGS sequence"/>
</dbReference>
<evidence type="ECO:0000313" key="4">
    <source>
        <dbReference type="Proteomes" id="UP000236724"/>
    </source>
</evidence>
<keyword evidence="1" id="KW-0812">Transmembrane</keyword>
<evidence type="ECO:0000313" key="3">
    <source>
        <dbReference type="EMBL" id="SEH08074.1"/>
    </source>
</evidence>
<accession>A0A1H6FGE9</accession>
<gene>
    <name evidence="3" type="ORF">MBHS_03962</name>
</gene>
<sequence>MFTFYWPYFALLLPLPLLIWWLWPLKPQHQTSLDDEESQPALIHPALERLEAAYAKAEPAMPKGLWLPLFLLSLLWVFLVLTLMQPQWLRPHTEMKSRGYDLMLAVDLSRSMLALDFSVRGNRVNRLQVVKGVMGTFIEQREGDRIGLILFGDGAYLQSPLTLDTRAVRKMLDATVPRLAGDGTAIGDAIALAVKKLRERPEGSRVLILLTDGENTAGSLPPNVATMLAAQHGIRIYTIGVGSEQETVPFPDESGQITMEAMSMDEGILQKIAQYSGGAYFRATDAKALEQIYEQINQLEKTEAESRTVWIPESLYRYPLGIALLLLLALAWNSRKRGQVSI</sequence>
<proteinExistence type="predicted"/>
<keyword evidence="4" id="KW-1185">Reference proteome</keyword>
<dbReference type="Gene3D" id="3.40.50.410">
    <property type="entry name" value="von Willebrand factor, type A domain"/>
    <property type="match status" value="1"/>
</dbReference>
<feature type="transmembrane region" description="Helical" evidence="1">
    <location>
        <begin position="65"/>
        <end position="84"/>
    </location>
</feature>
<dbReference type="Pfam" id="PF00092">
    <property type="entry name" value="VWA"/>
    <property type="match status" value="1"/>
</dbReference>
<dbReference type="SUPFAM" id="SSF53300">
    <property type="entry name" value="vWA-like"/>
    <property type="match status" value="1"/>
</dbReference>
<dbReference type="PANTHER" id="PTHR22550">
    <property type="entry name" value="SPORE GERMINATION PROTEIN"/>
    <property type="match status" value="1"/>
</dbReference>
<dbReference type="PROSITE" id="PS50234">
    <property type="entry name" value="VWFA"/>
    <property type="match status" value="1"/>
</dbReference>
<keyword evidence="1" id="KW-0472">Membrane</keyword>
<dbReference type="InterPro" id="IPR033881">
    <property type="entry name" value="vWA_BatA_type"/>
</dbReference>
<reference evidence="3 4" key="1">
    <citation type="submission" date="2016-10" db="EMBL/GenBank/DDBJ databases">
        <authorList>
            <person name="de Groot N.N."/>
        </authorList>
    </citation>
    <scope>NUCLEOTIDE SEQUENCE [LARGE SCALE GENOMIC DNA]</scope>
    <source>
        <strain evidence="3">MBHS1</strain>
    </source>
</reference>
<dbReference type="InterPro" id="IPR050768">
    <property type="entry name" value="UPF0353/GerABKA_families"/>
</dbReference>
<dbReference type="CDD" id="cd01467">
    <property type="entry name" value="vWA_BatA_type"/>
    <property type="match status" value="1"/>
</dbReference>
<evidence type="ECO:0000259" key="2">
    <source>
        <dbReference type="PROSITE" id="PS50234"/>
    </source>
</evidence>